<comment type="caution">
    <text evidence="4">The sequence shown here is derived from an EMBL/GenBank/DDBJ whole genome shotgun (WGS) entry which is preliminary data.</text>
</comment>
<gene>
    <name evidence="4" type="ORF">TSAR_012002</name>
</gene>
<dbReference type="InterPro" id="IPR004843">
    <property type="entry name" value="Calcineurin-like_PHP"/>
</dbReference>
<proteinExistence type="predicted"/>
<dbReference type="GO" id="GO:0000723">
    <property type="term" value="P:telomere maintenance"/>
    <property type="evidence" value="ECO:0007669"/>
    <property type="project" value="TreeGrafter"/>
</dbReference>
<dbReference type="GO" id="GO:0042138">
    <property type="term" value="P:meiotic DNA double-strand break formation"/>
    <property type="evidence" value="ECO:0007669"/>
    <property type="project" value="TreeGrafter"/>
</dbReference>
<dbReference type="InterPro" id="IPR041796">
    <property type="entry name" value="Mre11_N"/>
</dbReference>
<feature type="compositionally biased region" description="Low complexity" evidence="2">
    <location>
        <begin position="1"/>
        <end position="13"/>
    </location>
</feature>
<evidence type="ECO:0000313" key="5">
    <source>
        <dbReference type="Proteomes" id="UP000215335"/>
    </source>
</evidence>
<dbReference type="SMART" id="SM01347">
    <property type="entry name" value="Mre11_DNA_bind"/>
    <property type="match status" value="1"/>
</dbReference>
<evidence type="ECO:0000259" key="3">
    <source>
        <dbReference type="SMART" id="SM01347"/>
    </source>
</evidence>
<dbReference type="GO" id="GO:0030145">
    <property type="term" value="F:manganese ion binding"/>
    <property type="evidence" value="ECO:0007669"/>
    <property type="project" value="InterPro"/>
</dbReference>
<dbReference type="CDD" id="cd00840">
    <property type="entry name" value="MPP_Mre11_N"/>
    <property type="match status" value="1"/>
</dbReference>
<dbReference type="PANTHER" id="PTHR10139:SF1">
    <property type="entry name" value="DOUBLE-STRAND BREAK REPAIR PROTEIN MRE11"/>
    <property type="match status" value="1"/>
</dbReference>
<dbReference type="InterPro" id="IPR038487">
    <property type="entry name" value="Mre11_capping_dom"/>
</dbReference>
<reference evidence="4 5" key="1">
    <citation type="journal article" date="2017" name="Curr. Biol.">
        <title>The Evolution of Venom by Co-option of Single-Copy Genes.</title>
        <authorList>
            <person name="Martinson E.O."/>
            <person name="Mrinalini"/>
            <person name="Kelkar Y.D."/>
            <person name="Chang C.H."/>
            <person name="Werren J.H."/>
        </authorList>
    </citation>
    <scope>NUCLEOTIDE SEQUENCE [LARGE SCALE GENOMIC DNA]</scope>
    <source>
        <strain evidence="4 5">Alberta</strain>
        <tissue evidence="4">Whole body</tissue>
    </source>
</reference>
<dbReference type="GO" id="GO:0035861">
    <property type="term" value="C:site of double-strand break"/>
    <property type="evidence" value="ECO:0007669"/>
    <property type="project" value="TreeGrafter"/>
</dbReference>
<dbReference type="Pfam" id="PF04152">
    <property type="entry name" value="Mre11_DNA_bind"/>
    <property type="match status" value="1"/>
</dbReference>
<evidence type="ECO:0000313" key="4">
    <source>
        <dbReference type="EMBL" id="OXU20819.1"/>
    </source>
</evidence>
<dbReference type="InterPro" id="IPR007281">
    <property type="entry name" value="Mre11_DNA-bd"/>
</dbReference>
<dbReference type="GO" id="GO:0006303">
    <property type="term" value="P:double-strand break repair via nonhomologous end joining"/>
    <property type="evidence" value="ECO:0007669"/>
    <property type="project" value="TreeGrafter"/>
</dbReference>
<feature type="region of interest" description="Disordered" evidence="2">
    <location>
        <begin position="1"/>
        <end position="22"/>
    </location>
</feature>
<organism evidence="4 5">
    <name type="scientific">Trichomalopsis sarcophagae</name>
    <dbReference type="NCBI Taxonomy" id="543379"/>
    <lineage>
        <taxon>Eukaryota</taxon>
        <taxon>Metazoa</taxon>
        <taxon>Ecdysozoa</taxon>
        <taxon>Arthropoda</taxon>
        <taxon>Hexapoda</taxon>
        <taxon>Insecta</taxon>
        <taxon>Pterygota</taxon>
        <taxon>Neoptera</taxon>
        <taxon>Endopterygota</taxon>
        <taxon>Hymenoptera</taxon>
        <taxon>Apocrita</taxon>
        <taxon>Proctotrupomorpha</taxon>
        <taxon>Chalcidoidea</taxon>
        <taxon>Pteromalidae</taxon>
        <taxon>Pteromalinae</taxon>
        <taxon>Trichomalopsis</taxon>
    </lineage>
</organism>
<keyword evidence="5" id="KW-1185">Reference proteome</keyword>
<dbReference type="GO" id="GO:0007095">
    <property type="term" value="P:mitotic G2 DNA damage checkpoint signaling"/>
    <property type="evidence" value="ECO:0007669"/>
    <property type="project" value="TreeGrafter"/>
</dbReference>
<dbReference type="Pfam" id="PF00149">
    <property type="entry name" value="Metallophos"/>
    <property type="match status" value="1"/>
</dbReference>
<dbReference type="Gene3D" id="3.30.110.110">
    <property type="entry name" value="Mre11, capping domain"/>
    <property type="match status" value="1"/>
</dbReference>
<dbReference type="STRING" id="543379.A0A232ER22"/>
<protein>
    <recommendedName>
        <fullName evidence="3">Mre11 DNA-binding domain-containing protein</fullName>
    </recommendedName>
</protein>
<dbReference type="Proteomes" id="UP000215335">
    <property type="component" value="Unassembled WGS sequence"/>
</dbReference>
<dbReference type="OrthoDB" id="283815at2759"/>
<dbReference type="Gene3D" id="3.60.21.10">
    <property type="match status" value="1"/>
</dbReference>
<dbReference type="GO" id="GO:0097552">
    <property type="term" value="P:mitochondrial double-strand break repair via homologous recombination"/>
    <property type="evidence" value="ECO:0007669"/>
    <property type="project" value="TreeGrafter"/>
</dbReference>
<evidence type="ECO:0000256" key="2">
    <source>
        <dbReference type="SAM" id="MobiDB-lite"/>
    </source>
</evidence>
<keyword evidence="1" id="KW-0378">Hydrolase</keyword>
<sequence>MSNAGSSNQSENSEGSEDRDQNDENIIQVLVAADVNLGYEQTVKRDQEDDSFRTFEEILIYARDYEVDAILLAGNLFYEANPPLNVIARCISLLRKYCLSDKPAKIDCLTDPEWIFNHCPDKIANFKDPKLNIGMPVFAIHGHRDAPLFGPVGALDLLAATGLINYFGKWPDKGKISIPPLLLRKGMTTLALYGLNHMNDHKLTKCIKRDKLQLLQEETIPDLCNVLVLHQNRQRRGRAENMYVSESLIPDFLNLVVWGHEPVCKIKHESFPNKTFRITQPGSSIVTTLTRGETVPKHVAILKVYKDSFKMKYLKLKTIRPFVYSRLNLDQHNVGLSNFQYRPGPFGKIISKKRTEAVQDFVDSYIENVLLPQTRQQETGHPKQPRKPLIRLKVLCSQEQDRFSAARLANKYQEEVANANDMILLCDTSTAFNYLEFDDDDDENDDYEELSTIYFADESREWSRSVEGGMSEYFNRDENKGKLKVLSLNNLNEALVKFKNDDTKAFERVVRDDMQDVVNKLWSKNVPAVNAIESLENYRDEDRVEEIKVEEMILTEEDDADETSIFFYTKWLIYFNPITCATGSWKEQENPHANRITALINYHKILASIEKQQKERKKFQTKRTFLQFEKFGMTSVMARKLSGRPSVPQPQAQTSDQPPPSVASEEVEELPSDIFTKTVDITKITTLDQRLQHPELQAEFINELRPQRKQFIVKRSQRCRSCEHNVSKPDFCPTSTKFKIQLAAFYHVPEIRIVTCEPLRLGKSSELLLKFCNPTQHQTKIMLLPLDTPLAPTTTTVQGVKEEIKRENVQMGCDSPNLLPSAVRQTAVIEEPRPITIIPSGDAVLPTSSFILPPKDDTAEYDDPSDTHNFQDDPKLVVWRKGNKAVIRLHVLPYVDKERRAEDEPIVIGFVMQYGYVNTIATCEQKAPQKLDLKVKLFLTLGNLVGTS</sequence>
<dbReference type="GO" id="GO:0031573">
    <property type="term" value="P:mitotic intra-S DNA damage checkpoint signaling"/>
    <property type="evidence" value="ECO:0007669"/>
    <property type="project" value="TreeGrafter"/>
</dbReference>
<feature type="domain" description="Mre11 DNA-binding" evidence="3">
    <location>
        <begin position="309"/>
        <end position="498"/>
    </location>
</feature>
<dbReference type="GO" id="GO:0005869">
    <property type="term" value="C:dynactin complex"/>
    <property type="evidence" value="ECO:0007669"/>
    <property type="project" value="InterPro"/>
</dbReference>
<dbReference type="SUPFAM" id="SSF56300">
    <property type="entry name" value="Metallo-dependent phosphatases"/>
    <property type="match status" value="1"/>
</dbReference>
<dbReference type="PANTHER" id="PTHR10139">
    <property type="entry name" value="DOUBLE-STRAND BREAK REPAIR PROTEIN MRE11"/>
    <property type="match status" value="1"/>
</dbReference>
<dbReference type="GO" id="GO:0030870">
    <property type="term" value="C:Mre11 complex"/>
    <property type="evidence" value="ECO:0007669"/>
    <property type="project" value="TreeGrafter"/>
</dbReference>
<feature type="region of interest" description="Disordered" evidence="2">
    <location>
        <begin position="641"/>
        <end position="669"/>
    </location>
</feature>
<dbReference type="Pfam" id="PF05502">
    <property type="entry name" value="Dynactin_p62"/>
    <property type="match status" value="1"/>
</dbReference>
<dbReference type="EMBL" id="NNAY01002667">
    <property type="protein sequence ID" value="OXU20819.1"/>
    <property type="molecule type" value="Genomic_DNA"/>
</dbReference>
<dbReference type="InterPro" id="IPR008603">
    <property type="entry name" value="DCTN4"/>
</dbReference>
<dbReference type="InterPro" id="IPR029052">
    <property type="entry name" value="Metallo-depent_PP-like"/>
</dbReference>
<evidence type="ECO:0000256" key="1">
    <source>
        <dbReference type="ARBA" id="ARBA00022801"/>
    </source>
</evidence>
<accession>A0A232ER22</accession>
<dbReference type="GO" id="GO:0000724">
    <property type="term" value="P:double-strand break repair via homologous recombination"/>
    <property type="evidence" value="ECO:0007669"/>
    <property type="project" value="TreeGrafter"/>
</dbReference>
<name>A0A232ER22_9HYME</name>
<dbReference type="GO" id="GO:0000014">
    <property type="term" value="F:single-stranded DNA endodeoxyribonuclease activity"/>
    <property type="evidence" value="ECO:0007669"/>
    <property type="project" value="TreeGrafter"/>
</dbReference>
<dbReference type="AlphaFoldDB" id="A0A232ER22"/>